<sequence>MHCCVARIKLLYVMHYFLFNFFLRLGFGPDEHVLFSSHLVYHAYLFGRFLVCFVFHLLHISLINASPLLFLCRTSQLTFILVVVYRRSSSCTTWCFL</sequence>
<evidence type="ECO:0000313" key="3">
    <source>
        <dbReference type="Proteomes" id="UP000215914"/>
    </source>
</evidence>
<evidence type="ECO:0000256" key="1">
    <source>
        <dbReference type="SAM" id="Phobius"/>
    </source>
</evidence>
<keyword evidence="1" id="KW-0472">Membrane</keyword>
<keyword evidence="3" id="KW-1185">Reference proteome</keyword>
<reference evidence="2" key="2">
    <citation type="submission" date="2020-06" db="EMBL/GenBank/DDBJ databases">
        <title>Helianthus annuus Genome sequencing and assembly Release 2.</title>
        <authorList>
            <person name="Gouzy J."/>
            <person name="Langlade N."/>
            <person name="Munos S."/>
        </authorList>
    </citation>
    <scope>NUCLEOTIDE SEQUENCE</scope>
    <source>
        <tissue evidence="2">Leaves</tissue>
    </source>
</reference>
<comment type="caution">
    <text evidence="2">The sequence shown here is derived from an EMBL/GenBank/DDBJ whole genome shotgun (WGS) entry which is preliminary data.</text>
</comment>
<proteinExistence type="predicted"/>
<protein>
    <submittedName>
        <fullName evidence="2">Uncharacterized protein</fullName>
    </submittedName>
</protein>
<dbReference type="Proteomes" id="UP000215914">
    <property type="component" value="Unassembled WGS sequence"/>
</dbReference>
<keyword evidence="1" id="KW-1133">Transmembrane helix</keyword>
<name>A0A9K3ID97_HELAN</name>
<gene>
    <name evidence="2" type="ORF">HanXRQr2_Chr08g0330441</name>
</gene>
<organism evidence="2 3">
    <name type="scientific">Helianthus annuus</name>
    <name type="common">Common sunflower</name>
    <dbReference type="NCBI Taxonomy" id="4232"/>
    <lineage>
        <taxon>Eukaryota</taxon>
        <taxon>Viridiplantae</taxon>
        <taxon>Streptophyta</taxon>
        <taxon>Embryophyta</taxon>
        <taxon>Tracheophyta</taxon>
        <taxon>Spermatophyta</taxon>
        <taxon>Magnoliopsida</taxon>
        <taxon>eudicotyledons</taxon>
        <taxon>Gunneridae</taxon>
        <taxon>Pentapetalae</taxon>
        <taxon>asterids</taxon>
        <taxon>campanulids</taxon>
        <taxon>Asterales</taxon>
        <taxon>Asteraceae</taxon>
        <taxon>Asteroideae</taxon>
        <taxon>Heliantheae alliance</taxon>
        <taxon>Heliantheae</taxon>
        <taxon>Helianthus</taxon>
    </lineage>
</organism>
<dbReference type="Gramene" id="mRNA:HanXRQr2_Chr08g0330441">
    <property type="protein sequence ID" value="CDS:HanXRQr2_Chr08g0330441.1"/>
    <property type="gene ID" value="HanXRQr2_Chr08g0330441"/>
</dbReference>
<dbReference type="EMBL" id="MNCJ02000323">
    <property type="protein sequence ID" value="KAF5794642.1"/>
    <property type="molecule type" value="Genomic_DNA"/>
</dbReference>
<reference evidence="2" key="1">
    <citation type="journal article" date="2017" name="Nature">
        <title>The sunflower genome provides insights into oil metabolism, flowering and Asterid evolution.</title>
        <authorList>
            <person name="Badouin H."/>
            <person name="Gouzy J."/>
            <person name="Grassa C.J."/>
            <person name="Murat F."/>
            <person name="Staton S.E."/>
            <person name="Cottret L."/>
            <person name="Lelandais-Briere C."/>
            <person name="Owens G.L."/>
            <person name="Carrere S."/>
            <person name="Mayjonade B."/>
            <person name="Legrand L."/>
            <person name="Gill N."/>
            <person name="Kane N.C."/>
            <person name="Bowers J.E."/>
            <person name="Hubner S."/>
            <person name="Bellec A."/>
            <person name="Berard A."/>
            <person name="Berges H."/>
            <person name="Blanchet N."/>
            <person name="Boniface M.C."/>
            <person name="Brunel D."/>
            <person name="Catrice O."/>
            <person name="Chaidir N."/>
            <person name="Claudel C."/>
            <person name="Donnadieu C."/>
            <person name="Faraut T."/>
            <person name="Fievet G."/>
            <person name="Helmstetter N."/>
            <person name="King M."/>
            <person name="Knapp S.J."/>
            <person name="Lai Z."/>
            <person name="Le Paslier M.C."/>
            <person name="Lippi Y."/>
            <person name="Lorenzon L."/>
            <person name="Mandel J.R."/>
            <person name="Marage G."/>
            <person name="Marchand G."/>
            <person name="Marquand E."/>
            <person name="Bret-Mestries E."/>
            <person name="Morien E."/>
            <person name="Nambeesan S."/>
            <person name="Nguyen T."/>
            <person name="Pegot-Espagnet P."/>
            <person name="Pouilly N."/>
            <person name="Raftis F."/>
            <person name="Sallet E."/>
            <person name="Schiex T."/>
            <person name="Thomas J."/>
            <person name="Vandecasteele C."/>
            <person name="Vares D."/>
            <person name="Vear F."/>
            <person name="Vautrin S."/>
            <person name="Crespi M."/>
            <person name="Mangin B."/>
            <person name="Burke J.M."/>
            <person name="Salse J."/>
            <person name="Munos S."/>
            <person name="Vincourt P."/>
            <person name="Rieseberg L.H."/>
            <person name="Langlade N.B."/>
        </authorList>
    </citation>
    <scope>NUCLEOTIDE SEQUENCE</scope>
    <source>
        <tissue evidence="2">Leaves</tissue>
    </source>
</reference>
<accession>A0A9K3ID97</accession>
<evidence type="ECO:0000313" key="2">
    <source>
        <dbReference type="EMBL" id="KAF5794642.1"/>
    </source>
</evidence>
<keyword evidence="1" id="KW-0812">Transmembrane</keyword>
<dbReference type="AlphaFoldDB" id="A0A9K3ID97"/>
<feature type="transmembrane region" description="Helical" evidence="1">
    <location>
        <begin position="10"/>
        <end position="27"/>
    </location>
</feature>